<reference evidence="1 2" key="2">
    <citation type="submission" date="2014-10" db="EMBL/GenBank/DDBJ databases">
        <title>Paracoccus sanguinis sp. nov., isolated from clinical specimens of New York State patients.</title>
        <authorList>
            <person name="Mingle L.A."/>
            <person name="Cole J.A."/>
            <person name="Lapierre P."/>
            <person name="Musser K.A."/>
        </authorList>
    </citation>
    <scope>NUCLEOTIDE SEQUENCE [LARGE SCALE GENOMIC DNA]</scope>
    <source>
        <strain evidence="1 2">JCM 14014</strain>
    </source>
</reference>
<proteinExistence type="predicted"/>
<reference evidence="1 2" key="1">
    <citation type="submission" date="2014-09" db="EMBL/GenBank/DDBJ databases">
        <authorList>
            <person name="McGinnis J.M."/>
            <person name="Wolfgang W.J."/>
        </authorList>
    </citation>
    <scope>NUCLEOTIDE SEQUENCE [LARGE SCALE GENOMIC DNA]</scope>
    <source>
        <strain evidence="1 2">JCM 14014</strain>
    </source>
</reference>
<dbReference type="AlphaFoldDB" id="A0A099EUD7"/>
<sequence length="83" mass="8781">MQWGRALGLFFALPTTAAAVAMLARVAATVRRLFNAPPSLPLAHARTGLNDGDRPLVTVGVGTGDQIRDAEALRAEFEGHDRG</sequence>
<comment type="caution">
    <text evidence="1">The sequence shown here is derived from an EMBL/GenBank/DDBJ whole genome shotgun (WGS) entry which is preliminary data.</text>
</comment>
<gene>
    <name evidence="1" type="ORF">IT41_19705</name>
</gene>
<dbReference type="Proteomes" id="UP000029846">
    <property type="component" value="Unassembled WGS sequence"/>
</dbReference>
<keyword evidence="2" id="KW-1185">Reference proteome</keyword>
<dbReference type="EMBL" id="JRKN01000071">
    <property type="protein sequence ID" value="KGJ01622.1"/>
    <property type="molecule type" value="Genomic_DNA"/>
</dbReference>
<evidence type="ECO:0000313" key="1">
    <source>
        <dbReference type="EMBL" id="KGJ01622.1"/>
    </source>
</evidence>
<accession>A0A099EUD7</accession>
<name>A0A099EUD7_9RHOB</name>
<evidence type="ECO:0000313" key="2">
    <source>
        <dbReference type="Proteomes" id="UP000029846"/>
    </source>
</evidence>
<protein>
    <submittedName>
        <fullName evidence="1">Uncharacterized protein</fullName>
    </submittedName>
</protein>
<organism evidence="1 2">
    <name type="scientific">Paracoccus halophilus</name>
    <dbReference type="NCBI Taxonomy" id="376733"/>
    <lineage>
        <taxon>Bacteria</taxon>
        <taxon>Pseudomonadati</taxon>
        <taxon>Pseudomonadota</taxon>
        <taxon>Alphaproteobacteria</taxon>
        <taxon>Rhodobacterales</taxon>
        <taxon>Paracoccaceae</taxon>
        <taxon>Paracoccus</taxon>
    </lineage>
</organism>
<dbReference type="RefSeq" id="WP_036744288.1">
    <property type="nucleotide sequence ID" value="NZ_FOJO01000010.1"/>
</dbReference>